<name>A0A834NSF4_VESPE</name>
<feature type="region of interest" description="Disordered" evidence="1">
    <location>
        <begin position="1"/>
        <end position="77"/>
    </location>
</feature>
<protein>
    <submittedName>
        <fullName evidence="2">Uncharacterized protein</fullName>
    </submittedName>
</protein>
<sequence>MIAVMPKSHRVEVAASGDPRANGDSTLKSTIRDAFPLRELRASQQTGDSTRGDKLSKFPESVQISKSNRGDRLRKSREGALVEIQSKTEPVSVKVGQSSNVVVVTECVLRELPCPLVEIQSKTEPVTVKVGQSSNVVVITGGKASPLLDVNLEQNNLQCVLRELPCPLFEIQSKTEPVTVKVGQSSNVVVVTGGRSMRTTRTRVCTSRNLNQDWTSNCQSQSKAPLCFRYGWESIPTSRCNSRANKTGPVTVKVSQRPHYVSITGGKASPLLDVILEQSNLCGILKE</sequence>
<dbReference type="Proteomes" id="UP000600918">
    <property type="component" value="Unassembled WGS sequence"/>
</dbReference>
<comment type="caution">
    <text evidence="2">The sequence shown here is derived from an EMBL/GenBank/DDBJ whole genome shotgun (WGS) entry which is preliminary data.</text>
</comment>
<evidence type="ECO:0000313" key="3">
    <source>
        <dbReference type="Proteomes" id="UP000600918"/>
    </source>
</evidence>
<dbReference type="EMBL" id="JACSDY010000010">
    <property type="protein sequence ID" value="KAF7417164.1"/>
    <property type="molecule type" value="Genomic_DNA"/>
</dbReference>
<keyword evidence="3" id="KW-1185">Reference proteome</keyword>
<proteinExistence type="predicted"/>
<evidence type="ECO:0000313" key="2">
    <source>
        <dbReference type="EMBL" id="KAF7417164.1"/>
    </source>
</evidence>
<feature type="compositionally biased region" description="Basic and acidic residues" evidence="1">
    <location>
        <begin position="68"/>
        <end position="77"/>
    </location>
</feature>
<reference evidence="2" key="1">
    <citation type="journal article" date="2020" name="G3 (Bethesda)">
        <title>High-Quality Assemblies for Three Invasive Social Wasps from the &lt;i&gt;Vespula&lt;/i&gt; Genus.</title>
        <authorList>
            <person name="Harrop T.W.R."/>
            <person name="Guhlin J."/>
            <person name="McLaughlin G.M."/>
            <person name="Permina E."/>
            <person name="Stockwell P."/>
            <person name="Gilligan J."/>
            <person name="Le Lec M.F."/>
            <person name="Gruber M.A.M."/>
            <person name="Quinn O."/>
            <person name="Lovegrove M."/>
            <person name="Duncan E.J."/>
            <person name="Remnant E.J."/>
            <person name="Van Eeckhoven J."/>
            <person name="Graham B."/>
            <person name="Knapp R.A."/>
            <person name="Langford K.W."/>
            <person name="Kronenberg Z."/>
            <person name="Press M.O."/>
            <person name="Eacker S.M."/>
            <person name="Wilson-Rankin E.E."/>
            <person name="Purcell J."/>
            <person name="Lester P.J."/>
            <person name="Dearden P.K."/>
        </authorList>
    </citation>
    <scope>NUCLEOTIDE SEQUENCE</scope>
    <source>
        <strain evidence="2">Volc-1</strain>
    </source>
</reference>
<gene>
    <name evidence="2" type="ORF">H0235_011695</name>
</gene>
<evidence type="ECO:0000256" key="1">
    <source>
        <dbReference type="SAM" id="MobiDB-lite"/>
    </source>
</evidence>
<organism evidence="2 3">
    <name type="scientific">Vespula pensylvanica</name>
    <name type="common">Western yellow jacket</name>
    <name type="synonym">Wasp</name>
    <dbReference type="NCBI Taxonomy" id="30213"/>
    <lineage>
        <taxon>Eukaryota</taxon>
        <taxon>Metazoa</taxon>
        <taxon>Ecdysozoa</taxon>
        <taxon>Arthropoda</taxon>
        <taxon>Hexapoda</taxon>
        <taxon>Insecta</taxon>
        <taxon>Pterygota</taxon>
        <taxon>Neoptera</taxon>
        <taxon>Endopterygota</taxon>
        <taxon>Hymenoptera</taxon>
        <taxon>Apocrita</taxon>
        <taxon>Aculeata</taxon>
        <taxon>Vespoidea</taxon>
        <taxon>Vespidae</taxon>
        <taxon>Vespinae</taxon>
        <taxon>Vespula</taxon>
    </lineage>
</organism>
<accession>A0A834NSF4</accession>
<dbReference type="AlphaFoldDB" id="A0A834NSF4"/>